<evidence type="ECO:0000256" key="2">
    <source>
        <dbReference type="SAM" id="SignalP"/>
    </source>
</evidence>
<dbReference type="GO" id="GO:0005680">
    <property type="term" value="C:anaphase-promoting complex"/>
    <property type="evidence" value="ECO:0007669"/>
    <property type="project" value="TreeGrafter"/>
</dbReference>
<keyword evidence="2" id="KW-0732">Signal</keyword>
<feature type="chain" id="PRO_5020881245" description="Cullin family profile domain-containing protein" evidence="2">
    <location>
        <begin position="23"/>
        <end position="625"/>
    </location>
</feature>
<dbReference type="AlphaFoldDB" id="A0A4P9ZGU6"/>
<dbReference type="PROSITE" id="PS50069">
    <property type="entry name" value="CULLIN_2"/>
    <property type="match status" value="1"/>
</dbReference>
<dbReference type="InterPro" id="IPR059120">
    <property type="entry name" value="Cullin-like_AB"/>
</dbReference>
<dbReference type="OrthoDB" id="5581181at2759"/>
<evidence type="ECO:0000256" key="1">
    <source>
        <dbReference type="PROSITE-ProRule" id="PRU00330"/>
    </source>
</evidence>
<feature type="signal peptide" evidence="2">
    <location>
        <begin position="1"/>
        <end position="22"/>
    </location>
</feature>
<dbReference type="Pfam" id="PF26557">
    <property type="entry name" value="Cullin_AB"/>
    <property type="match status" value="1"/>
</dbReference>
<dbReference type="Pfam" id="PF25773">
    <property type="entry name" value="TPR_ANAPC2"/>
    <property type="match status" value="1"/>
</dbReference>
<dbReference type="InterPro" id="IPR044554">
    <property type="entry name" value="ANAPC2"/>
</dbReference>
<evidence type="ECO:0000313" key="4">
    <source>
        <dbReference type="EMBL" id="RKP32205.1"/>
    </source>
</evidence>
<gene>
    <name evidence="4" type="ORF">METBISCDRAFT_21722</name>
</gene>
<dbReference type="GO" id="GO:0070979">
    <property type="term" value="P:protein K11-linked ubiquitination"/>
    <property type="evidence" value="ECO:0007669"/>
    <property type="project" value="TreeGrafter"/>
</dbReference>
<evidence type="ECO:0000259" key="3">
    <source>
        <dbReference type="PROSITE" id="PS50069"/>
    </source>
</evidence>
<protein>
    <recommendedName>
        <fullName evidence="3">Cullin family profile domain-containing protein</fullName>
    </recommendedName>
</protein>
<dbReference type="InterPro" id="IPR016158">
    <property type="entry name" value="Cullin_homology"/>
</dbReference>
<dbReference type="EMBL" id="ML004433">
    <property type="protein sequence ID" value="RKP32205.1"/>
    <property type="molecule type" value="Genomic_DNA"/>
</dbReference>
<accession>A0A4P9ZGU6</accession>
<dbReference type="GO" id="GO:0006511">
    <property type="term" value="P:ubiquitin-dependent protein catabolic process"/>
    <property type="evidence" value="ECO:0007669"/>
    <property type="project" value="InterPro"/>
</dbReference>
<dbReference type="InterPro" id="IPR057975">
    <property type="entry name" value="TPR_ANAPC2"/>
</dbReference>
<proteinExistence type="inferred from homology"/>
<evidence type="ECO:0000313" key="5">
    <source>
        <dbReference type="Proteomes" id="UP000268321"/>
    </source>
</evidence>
<comment type="similarity">
    <text evidence="1">Belongs to the cullin family.</text>
</comment>
<dbReference type="SMART" id="SM00182">
    <property type="entry name" value="CULLIN"/>
    <property type="match status" value="1"/>
</dbReference>
<dbReference type="SUPFAM" id="SSF75632">
    <property type="entry name" value="Cullin homology domain"/>
    <property type="match status" value="1"/>
</dbReference>
<dbReference type="GO" id="GO:0031625">
    <property type="term" value="F:ubiquitin protein ligase binding"/>
    <property type="evidence" value="ECO:0007669"/>
    <property type="project" value="InterPro"/>
</dbReference>
<organism evidence="4 5">
    <name type="scientific">Metschnikowia bicuspidata</name>
    <dbReference type="NCBI Taxonomy" id="27322"/>
    <lineage>
        <taxon>Eukaryota</taxon>
        <taxon>Fungi</taxon>
        <taxon>Dikarya</taxon>
        <taxon>Ascomycota</taxon>
        <taxon>Saccharomycotina</taxon>
        <taxon>Pichiomycetes</taxon>
        <taxon>Metschnikowiaceae</taxon>
        <taxon>Metschnikowia</taxon>
    </lineage>
</organism>
<dbReference type="PANTHER" id="PTHR45957:SF1">
    <property type="entry name" value="ANAPHASE-PROMOTING COMPLEX SUBUNIT 2"/>
    <property type="match status" value="1"/>
</dbReference>
<dbReference type="Proteomes" id="UP000268321">
    <property type="component" value="Unassembled WGS sequence"/>
</dbReference>
<dbReference type="Gene3D" id="3.30.230.130">
    <property type="entry name" value="Cullin, Chain C, Domain 2"/>
    <property type="match status" value="1"/>
</dbReference>
<name>A0A4P9ZGU6_9ASCO</name>
<reference evidence="5" key="1">
    <citation type="journal article" date="2018" name="Nat. Microbiol.">
        <title>Leveraging single-cell genomics to expand the fungal tree of life.</title>
        <authorList>
            <person name="Ahrendt S.R."/>
            <person name="Quandt C.A."/>
            <person name="Ciobanu D."/>
            <person name="Clum A."/>
            <person name="Salamov A."/>
            <person name="Andreopoulos B."/>
            <person name="Cheng J.F."/>
            <person name="Woyke T."/>
            <person name="Pelin A."/>
            <person name="Henrissat B."/>
            <person name="Reynolds N.K."/>
            <person name="Benny G.L."/>
            <person name="Smith M.E."/>
            <person name="James T.Y."/>
            <person name="Grigoriev I.V."/>
        </authorList>
    </citation>
    <scope>NUCLEOTIDE SEQUENCE [LARGE SCALE GENOMIC DNA]</scope>
    <source>
        <strain evidence="5">Baker2002</strain>
    </source>
</reference>
<dbReference type="InterPro" id="IPR036317">
    <property type="entry name" value="Cullin_homology_sf"/>
</dbReference>
<dbReference type="PANTHER" id="PTHR45957">
    <property type="entry name" value="ANAPHASE-PROMOTING COMPLEX SUBUNIT 2"/>
    <property type="match status" value="1"/>
</dbReference>
<dbReference type="GO" id="GO:0007091">
    <property type="term" value="P:metaphase/anaphase transition of mitotic cell cycle"/>
    <property type="evidence" value="ECO:0007669"/>
    <property type="project" value="TreeGrafter"/>
</dbReference>
<feature type="domain" description="Cullin family profile" evidence="3">
    <location>
        <begin position="427"/>
        <end position="603"/>
    </location>
</feature>
<keyword evidence="5" id="KW-1185">Reference proteome</keyword>
<sequence>MAPNVTLTPALVATLAPAQVLADLLAEPRDTENDLTFLLHWLLPHYLHPNTEYVAPLARTRAAARQCLREPAVQLKFVNLLVNSVAVELRKHLAPYVATAPLPDVLAHVAALSAYYNKQAAALNLCNVAADLFTRSNNALFVPYLLTSRVQNELRTHLAGASTDATALRALASMGMPPFLQTVVVAVTTDRIHQHIASTCARVWDRPSLPTLQKWMRLQVYPGFVAAVGDLAGTQDCSSSDLVQFAQDELISLRTSEIYDLVAAYARSHTALSELHLCLAAALPATRTLQRTRLVDTFIAQCHRRLLHLGSNTVKIILEYVNTIKAFLVVDPTGVLLDKVARSIRKYLKTRRDLVAHLAKGMLDSDARKNPLHEFSLVLGGAPAAPAVDDLSDINWVPDPIDALPDFKKGKVSDCVGALTSILPLPSVLMDEFTNVFGAQLLARKSVDEIVAHVEKLKARFGAGEFSTLDVMIRDVQESARINRTIGNGRVDMIILSRNYWPSLADDADAGALQVPVKDALDAYARSFASLKRGRHLKFLPTMGLVDVELHFDNCSRMFVVSPAQAVVVKLFSEDDDTISLLAVALLLGMSQYAASQAIDFWVKTGVLEDLGQRYGAVSVYTDPL</sequence>